<keyword evidence="3" id="KW-1133">Transmembrane helix</keyword>
<gene>
    <name evidence="5" type="ORF">VF00_C0005G0002</name>
</gene>
<dbReference type="EMBL" id="LCRB01000005">
    <property type="protein sequence ID" value="KKW26499.1"/>
    <property type="molecule type" value="Genomic_DNA"/>
</dbReference>
<accession>A0A0G2A2V6</accession>
<proteinExistence type="predicted"/>
<dbReference type="InterPro" id="IPR000551">
    <property type="entry name" value="MerR-type_HTH_dom"/>
</dbReference>
<dbReference type="Pfam" id="PF00376">
    <property type="entry name" value="MerR"/>
    <property type="match status" value="2"/>
</dbReference>
<evidence type="ECO:0000256" key="2">
    <source>
        <dbReference type="SAM" id="MobiDB-lite"/>
    </source>
</evidence>
<keyword evidence="1" id="KW-0238">DNA-binding</keyword>
<feature type="compositionally biased region" description="Pro residues" evidence="2">
    <location>
        <begin position="136"/>
        <end position="158"/>
    </location>
</feature>
<dbReference type="SMART" id="SM00422">
    <property type="entry name" value="HTH_MERR"/>
    <property type="match status" value="2"/>
</dbReference>
<keyword evidence="3" id="KW-0472">Membrane</keyword>
<dbReference type="PROSITE" id="PS50937">
    <property type="entry name" value="HTH_MERR_2"/>
    <property type="match status" value="2"/>
</dbReference>
<feature type="compositionally biased region" description="Polar residues" evidence="2">
    <location>
        <begin position="93"/>
        <end position="104"/>
    </location>
</feature>
<dbReference type="PANTHER" id="PTHR30204">
    <property type="entry name" value="REDOX-CYCLING DRUG-SENSING TRANSCRIPTIONAL ACTIVATOR SOXR"/>
    <property type="match status" value="1"/>
</dbReference>
<feature type="region of interest" description="Disordered" evidence="2">
    <location>
        <begin position="111"/>
        <end position="166"/>
    </location>
</feature>
<evidence type="ECO:0000256" key="3">
    <source>
        <dbReference type="SAM" id="Phobius"/>
    </source>
</evidence>
<dbReference type="InterPro" id="IPR009061">
    <property type="entry name" value="DNA-bd_dom_put_sf"/>
</dbReference>
<dbReference type="CDD" id="cd04762">
    <property type="entry name" value="HTH_MerR-trunc"/>
    <property type="match status" value="2"/>
</dbReference>
<dbReference type="Proteomes" id="UP000034913">
    <property type="component" value="Unassembled WGS sequence"/>
</dbReference>
<dbReference type="SUPFAM" id="SSF46955">
    <property type="entry name" value="Putative DNA-binding domain"/>
    <property type="match status" value="2"/>
</dbReference>
<feature type="domain" description="HTH merR-type" evidence="4">
    <location>
        <begin position="64"/>
        <end position="110"/>
    </location>
</feature>
<dbReference type="Gene3D" id="1.10.1660.10">
    <property type="match status" value="2"/>
</dbReference>
<reference evidence="5 6" key="1">
    <citation type="journal article" date="2015" name="Nature">
        <title>rRNA introns, odd ribosomes, and small enigmatic genomes across a large radiation of phyla.</title>
        <authorList>
            <person name="Brown C.T."/>
            <person name="Hug L.A."/>
            <person name="Thomas B.C."/>
            <person name="Sharon I."/>
            <person name="Castelle C.J."/>
            <person name="Singh A."/>
            <person name="Wilkins M.J."/>
            <person name="Williams K.H."/>
            <person name="Banfield J.F."/>
        </authorList>
    </citation>
    <scope>NUCLEOTIDE SEQUENCE [LARGE SCALE GENOMIC DNA]</scope>
</reference>
<feature type="domain" description="HTH merR-type" evidence="4">
    <location>
        <begin position="9"/>
        <end position="48"/>
    </location>
</feature>
<dbReference type="GO" id="GO:0003677">
    <property type="term" value="F:DNA binding"/>
    <property type="evidence" value="ECO:0007669"/>
    <property type="project" value="UniProtKB-KW"/>
</dbReference>
<dbReference type="GO" id="GO:0003700">
    <property type="term" value="F:DNA-binding transcription factor activity"/>
    <property type="evidence" value="ECO:0007669"/>
    <property type="project" value="InterPro"/>
</dbReference>
<feature type="transmembrane region" description="Helical" evidence="3">
    <location>
        <begin position="192"/>
        <end position="213"/>
    </location>
</feature>
<protein>
    <submittedName>
        <fullName evidence="5">Resolvase</fullName>
    </submittedName>
</protein>
<dbReference type="PROSITE" id="PS00552">
    <property type="entry name" value="HTH_MERR_1"/>
    <property type="match status" value="1"/>
</dbReference>
<organism evidence="5 6">
    <name type="scientific">candidate division Kazan bacterium GW2011_GWB1_52_7</name>
    <dbReference type="NCBI Taxonomy" id="1620414"/>
    <lineage>
        <taxon>Bacteria</taxon>
        <taxon>Bacteria division Kazan-3B-28</taxon>
    </lineage>
</organism>
<sequence length="321" mass="35808">MSDRNRKKTLPVSDAARYLGVSPETLRRWDQKGILKPFRTKGGQRRYSLSILKSFQSGERKPPKLSISQAARELGVHPETLRRWERAGELSAERTSGGQRRYTSSQIAKLEAAPQPALPPQEEKTPVSIPQVAHPPTGPGGLPPLSSLPPRMPLTPPPLKEKPKAEPIPIPIRSLEHYQPKIKETAQAVKKVSVLVLALGLALVFWLDALSLLTRERIERLVSPNISSPIVDINDIAGYEIVVDRVSFIKFKFPLDVPGLVTQTLTVLGDAVFGNPNLNSFRRCGLQLRPLLRNRLFRSGEPILYLPNRRCLFPQHLLPAN</sequence>
<feature type="region of interest" description="Disordered" evidence="2">
    <location>
        <begin position="85"/>
        <end position="104"/>
    </location>
</feature>
<dbReference type="PANTHER" id="PTHR30204:SF58">
    <property type="entry name" value="HTH-TYPE TRANSCRIPTIONAL REGULATOR YFMP"/>
    <property type="match status" value="1"/>
</dbReference>
<comment type="caution">
    <text evidence="5">The sequence shown here is derived from an EMBL/GenBank/DDBJ whole genome shotgun (WGS) entry which is preliminary data.</text>
</comment>
<name>A0A0G2A2V6_UNCK3</name>
<evidence type="ECO:0000256" key="1">
    <source>
        <dbReference type="ARBA" id="ARBA00023125"/>
    </source>
</evidence>
<evidence type="ECO:0000313" key="5">
    <source>
        <dbReference type="EMBL" id="KKW26499.1"/>
    </source>
</evidence>
<evidence type="ECO:0000259" key="4">
    <source>
        <dbReference type="PROSITE" id="PS50937"/>
    </source>
</evidence>
<dbReference type="AlphaFoldDB" id="A0A0G2A2V6"/>
<dbReference type="InterPro" id="IPR047057">
    <property type="entry name" value="MerR_fam"/>
</dbReference>
<evidence type="ECO:0000313" key="6">
    <source>
        <dbReference type="Proteomes" id="UP000034913"/>
    </source>
</evidence>
<keyword evidence="3" id="KW-0812">Transmembrane</keyword>